<name>A0ABW1EKW6_9BACT</name>
<organism evidence="1 2">
    <name type="scientific">Acidicapsa dinghuensis</name>
    <dbReference type="NCBI Taxonomy" id="2218256"/>
    <lineage>
        <taxon>Bacteria</taxon>
        <taxon>Pseudomonadati</taxon>
        <taxon>Acidobacteriota</taxon>
        <taxon>Terriglobia</taxon>
        <taxon>Terriglobales</taxon>
        <taxon>Acidobacteriaceae</taxon>
        <taxon>Acidicapsa</taxon>
    </lineage>
</organism>
<dbReference type="RefSeq" id="WP_263340119.1">
    <property type="nucleotide sequence ID" value="NZ_JAGSYH010000005.1"/>
</dbReference>
<dbReference type="InterPro" id="IPR015996">
    <property type="entry name" value="UCP028451"/>
</dbReference>
<protein>
    <submittedName>
        <fullName evidence="1">DUF2461 domain-containing protein</fullName>
    </submittedName>
</protein>
<dbReference type="PANTHER" id="PTHR36452">
    <property type="entry name" value="CHROMOSOME 12, WHOLE GENOME SHOTGUN SEQUENCE"/>
    <property type="match status" value="1"/>
</dbReference>
<comment type="caution">
    <text evidence="1">The sequence shown here is derived from an EMBL/GenBank/DDBJ whole genome shotgun (WGS) entry which is preliminary data.</text>
</comment>
<dbReference type="PIRSF" id="PIRSF028451">
    <property type="entry name" value="UCP028451"/>
    <property type="match status" value="1"/>
</dbReference>
<dbReference type="InterPro" id="IPR012808">
    <property type="entry name" value="CHP02453"/>
</dbReference>
<gene>
    <name evidence="1" type="ORF">ACFPT7_14975</name>
</gene>
<evidence type="ECO:0000313" key="2">
    <source>
        <dbReference type="Proteomes" id="UP001596091"/>
    </source>
</evidence>
<keyword evidence="2" id="KW-1185">Reference proteome</keyword>
<dbReference type="Pfam" id="PF09365">
    <property type="entry name" value="DUF2461"/>
    <property type="match status" value="1"/>
</dbReference>
<proteinExistence type="predicted"/>
<dbReference type="PANTHER" id="PTHR36452:SF1">
    <property type="entry name" value="DUF2461 DOMAIN-CONTAINING PROTEIN"/>
    <property type="match status" value="1"/>
</dbReference>
<dbReference type="Proteomes" id="UP001596091">
    <property type="component" value="Unassembled WGS sequence"/>
</dbReference>
<reference evidence="2" key="1">
    <citation type="journal article" date="2019" name="Int. J. Syst. Evol. Microbiol.">
        <title>The Global Catalogue of Microorganisms (GCM) 10K type strain sequencing project: providing services to taxonomists for standard genome sequencing and annotation.</title>
        <authorList>
            <consortium name="The Broad Institute Genomics Platform"/>
            <consortium name="The Broad Institute Genome Sequencing Center for Infectious Disease"/>
            <person name="Wu L."/>
            <person name="Ma J."/>
        </authorList>
    </citation>
    <scope>NUCLEOTIDE SEQUENCE [LARGE SCALE GENOMIC DNA]</scope>
    <source>
        <strain evidence="2">JCM 4087</strain>
    </source>
</reference>
<accession>A0ABW1EKW6</accession>
<dbReference type="EMBL" id="JBHSPH010000005">
    <property type="protein sequence ID" value="MFC5863608.1"/>
    <property type="molecule type" value="Genomic_DNA"/>
</dbReference>
<evidence type="ECO:0000313" key="1">
    <source>
        <dbReference type="EMBL" id="MFC5863608.1"/>
    </source>
</evidence>
<sequence>MRSAAKTPSAQPYFRKEGIAFLKNLAKFNNGDPVAAREWFNANKAAYEAEVKEPMLAAIRKVTDAMMDFAPEHVRPAEKSLFRIYRDTRFSNDKRPYKDHLGAWWTHTGLDKTSGAGYYFHVSPKDVVIAAGAYMPEKEQLAAIRHWFLDNHEAFRKLINKAAVRKAFREFENNALTRPPKGFPADHPAMDLIRGKQWGLATTLPATAALEPKFADEIIRHFKLAAPIIAALNTPIAASLEEREKPRKTVLFGLRQGPKTLKNR</sequence>
<dbReference type="NCBIfam" id="TIGR02453">
    <property type="entry name" value="TIGR02453 family protein"/>
    <property type="match status" value="1"/>
</dbReference>